<evidence type="ECO:0000313" key="2">
    <source>
        <dbReference type="EMBL" id="PYH77769.1"/>
    </source>
</evidence>
<organism evidence="2 3">
    <name type="scientific">Aspergillus uvarum CBS 121591</name>
    <dbReference type="NCBI Taxonomy" id="1448315"/>
    <lineage>
        <taxon>Eukaryota</taxon>
        <taxon>Fungi</taxon>
        <taxon>Dikarya</taxon>
        <taxon>Ascomycota</taxon>
        <taxon>Pezizomycotina</taxon>
        <taxon>Eurotiomycetes</taxon>
        <taxon>Eurotiomycetidae</taxon>
        <taxon>Eurotiales</taxon>
        <taxon>Aspergillaceae</taxon>
        <taxon>Aspergillus</taxon>
        <taxon>Aspergillus subgen. Circumdati</taxon>
    </lineage>
</organism>
<dbReference type="RefSeq" id="XP_025487969.1">
    <property type="nucleotide sequence ID" value="XM_025631782.1"/>
</dbReference>
<dbReference type="EMBL" id="KZ821737">
    <property type="protein sequence ID" value="PYH77769.1"/>
    <property type="molecule type" value="Genomic_DNA"/>
</dbReference>
<sequence>IKYKLPNYLVLLFRLITIFINFKDFINFLFIKYLNNFLIIYLNDIMIYL</sequence>
<keyword evidence="1" id="KW-1133">Transmembrane helix</keyword>
<protein>
    <submittedName>
        <fullName evidence="2">Uncharacterized protein</fullName>
    </submittedName>
</protein>
<keyword evidence="1" id="KW-0472">Membrane</keyword>
<dbReference type="VEuPathDB" id="FungiDB:BO82DRAFT_293049"/>
<feature type="transmembrane region" description="Helical" evidence="1">
    <location>
        <begin position="6"/>
        <end position="22"/>
    </location>
</feature>
<evidence type="ECO:0000313" key="3">
    <source>
        <dbReference type="Proteomes" id="UP000248340"/>
    </source>
</evidence>
<accession>A0A319C1W6</accession>
<feature type="non-terminal residue" evidence="2">
    <location>
        <position position="1"/>
    </location>
</feature>
<dbReference type="GeneID" id="37134523"/>
<dbReference type="OrthoDB" id="415724at2759"/>
<dbReference type="AlphaFoldDB" id="A0A319C1W6"/>
<keyword evidence="3" id="KW-1185">Reference proteome</keyword>
<dbReference type="Proteomes" id="UP000248340">
    <property type="component" value="Unassembled WGS sequence"/>
</dbReference>
<gene>
    <name evidence="2" type="ORF">BO82DRAFT_293049</name>
</gene>
<reference evidence="2 3" key="1">
    <citation type="submission" date="2016-12" db="EMBL/GenBank/DDBJ databases">
        <title>The genomes of Aspergillus section Nigri reveals drivers in fungal speciation.</title>
        <authorList>
            <consortium name="DOE Joint Genome Institute"/>
            <person name="Vesth T.C."/>
            <person name="Nybo J."/>
            <person name="Theobald S."/>
            <person name="Brandl J."/>
            <person name="Frisvad J.C."/>
            <person name="Nielsen K.F."/>
            <person name="Lyhne E.K."/>
            <person name="Kogle M.E."/>
            <person name="Kuo A."/>
            <person name="Riley R."/>
            <person name="Clum A."/>
            <person name="Nolan M."/>
            <person name="Lipzen A."/>
            <person name="Salamov A."/>
            <person name="Henrissat B."/>
            <person name="Wiebenga A."/>
            <person name="De Vries R.P."/>
            <person name="Grigoriev I.V."/>
            <person name="Mortensen U.H."/>
            <person name="Andersen M.R."/>
            <person name="Baker S.E."/>
        </authorList>
    </citation>
    <scope>NUCLEOTIDE SEQUENCE [LARGE SCALE GENOMIC DNA]</scope>
    <source>
        <strain evidence="2 3">CBS 121591</strain>
    </source>
</reference>
<proteinExistence type="predicted"/>
<keyword evidence="1" id="KW-0812">Transmembrane</keyword>
<evidence type="ECO:0000256" key="1">
    <source>
        <dbReference type="SAM" id="Phobius"/>
    </source>
</evidence>
<name>A0A319C1W6_9EURO</name>